<evidence type="ECO:0000313" key="6">
    <source>
        <dbReference type="EMBL" id="HIZ08748.1"/>
    </source>
</evidence>
<reference evidence="6" key="1">
    <citation type="journal article" date="2021" name="PeerJ">
        <title>Extensive microbial diversity within the chicken gut microbiome revealed by metagenomics and culture.</title>
        <authorList>
            <person name="Gilroy R."/>
            <person name="Ravi A."/>
            <person name="Getino M."/>
            <person name="Pursley I."/>
            <person name="Horton D.L."/>
            <person name="Alikhan N.F."/>
            <person name="Baker D."/>
            <person name="Gharbi K."/>
            <person name="Hall N."/>
            <person name="Watson M."/>
            <person name="Adriaenssens E.M."/>
            <person name="Foster-Nyarko E."/>
            <person name="Jarju S."/>
            <person name="Secka A."/>
            <person name="Antonio M."/>
            <person name="Oren A."/>
            <person name="Chaudhuri R.R."/>
            <person name="La Ragione R."/>
            <person name="Hildebrand F."/>
            <person name="Pallen M.J."/>
        </authorList>
    </citation>
    <scope>NUCLEOTIDE SEQUENCE</scope>
    <source>
        <strain evidence="6">CHK192-9172</strain>
    </source>
</reference>
<dbReference type="InterPro" id="IPR036074">
    <property type="entry name" value="CbiD_sf"/>
</dbReference>
<dbReference type="SUPFAM" id="SSF111342">
    <property type="entry name" value="CbiD-like"/>
    <property type="match status" value="1"/>
</dbReference>
<gene>
    <name evidence="5 6" type="primary">cbiD</name>
    <name evidence="6" type="ORF">IAA08_12530</name>
</gene>
<dbReference type="GO" id="GO:0008168">
    <property type="term" value="F:methyltransferase activity"/>
    <property type="evidence" value="ECO:0007669"/>
    <property type="project" value="UniProtKB-UniRule"/>
</dbReference>
<dbReference type="HAMAP" id="MF_00787">
    <property type="entry name" value="CbiD"/>
    <property type="match status" value="1"/>
</dbReference>
<organism evidence="6 7">
    <name type="scientific">Candidatus Eubacterium avistercoris</name>
    <dbReference type="NCBI Taxonomy" id="2838567"/>
    <lineage>
        <taxon>Bacteria</taxon>
        <taxon>Bacillati</taxon>
        <taxon>Bacillota</taxon>
        <taxon>Clostridia</taxon>
        <taxon>Eubacteriales</taxon>
        <taxon>Eubacteriaceae</taxon>
        <taxon>Eubacterium</taxon>
    </lineage>
</organism>
<keyword evidence="1 5" id="KW-0169">Cobalamin biosynthesis</keyword>
<keyword evidence="2 5" id="KW-0489">Methyltransferase</keyword>
<reference evidence="6" key="2">
    <citation type="submission" date="2021-04" db="EMBL/GenBank/DDBJ databases">
        <authorList>
            <person name="Gilroy R."/>
        </authorList>
    </citation>
    <scope>NUCLEOTIDE SEQUENCE</scope>
    <source>
        <strain evidence="6">CHK192-9172</strain>
    </source>
</reference>
<dbReference type="AlphaFoldDB" id="A0A9D2D567"/>
<dbReference type="GO" id="GO:0032259">
    <property type="term" value="P:methylation"/>
    <property type="evidence" value="ECO:0007669"/>
    <property type="project" value="UniProtKB-KW"/>
</dbReference>
<accession>A0A9D2D567</accession>
<evidence type="ECO:0000256" key="2">
    <source>
        <dbReference type="ARBA" id="ARBA00022603"/>
    </source>
</evidence>
<dbReference type="EMBL" id="DXCH01000335">
    <property type="protein sequence ID" value="HIZ08748.1"/>
    <property type="molecule type" value="Genomic_DNA"/>
</dbReference>
<evidence type="ECO:0000256" key="4">
    <source>
        <dbReference type="ARBA" id="ARBA00022691"/>
    </source>
</evidence>
<protein>
    <recommendedName>
        <fullName evidence="5">Cobalt-precorrin-5B C(1)-methyltransferase</fullName>
        <ecNumber evidence="5">2.1.1.195</ecNumber>
    </recommendedName>
    <alternativeName>
        <fullName evidence="5">Cobalt-precorrin-6A synthase</fullName>
    </alternativeName>
</protein>
<dbReference type="EC" id="2.1.1.195" evidence="5"/>
<sequence length="394" mass="42933">MGQHKNGLEEYFILKDGRRLRYGYTTGSCAAAAAKGAAWMLLHGEPLEETALMTPKGILLHLLIQEIRMEKDKVSCGIRKDGGDDPDVTDGILVCAEVSLREDGQICIHGGPGVGRVTRKGLSVPPGEAAINPVPRRMIREELERTAKEAGYTKGFDVTIWIPQGAELAEKTFNPRLGIEGGISVLGTSGIVIPMSEDALIASIRLEMEMLKEAGARYLVITPGNYGETYAKEHMDIDLTYSMKCSNYLGETLDMAAEIGIEGILFISHIGKFIKVSGGIMNTHSKNGDCRAELMAAQALRAGADMDTVKALLDTITTEEGVQILKKAGLLKAAMEETAGRVQFYLDHRTGKRIKTGAVLFSTQEGHLADTETVPELLELIRKQRCENERSENN</sequence>
<comment type="function">
    <text evidence="5">Catalyzes the methylation of C-1 in cobalt-precorrin-5B to form cobalt-precorrin-6A.</text>
</comment>
<dbReference type="Pfam" id="PF01888">
    <property type="entry name" value="CbiD"/>
    <property type="match status" value="1"/>
</dbReference>
<evidence type="ECO:0000256" key="1">
    <source>
        <dbReference type="ARBA" id="ARBA00022573"/>
    </source>
</evidence>
<comment type="catalytic activity">
    <reaction evidence="5">
        <text>Co-precorrin-5B + S-adenosyl-L-methionine = Co-precorrin-6A + S-adenosyl-L-homocysteine</text>
        <dbReference type="Rhea" id="RHEA:26285"/>
        <dbReference type="ChEBI" id="CHEBI:57856"/>
        <dbReference type="ChEBI" id="CHEBI:59789"/>
        <dbReference type="ChEBI" id="CHEBI:60063"/>
        <dbReference type="ChEBI" id="CHEBI:60064"/>
        <dbReference type="EC" id="2.1.1.195"/>
    </reaction>
</comment>
<evidence type="ECO:0000313" key="7">
    <source>
        <dbReference type="Proteomes" id="UP000824024"/>
    </source>
</evidence>
<dbReference type="Gene3D" id="3.30.2110.10">
    <property type="entry name" value="CbiD-like"/>
    <property type="match status" value="1"/>
</dbReference>
<name>A0A9D2D567_9FIRM</name>
<dbReference type="InterPro" id="IPR002748">
    <property type="entry name" value="CbiD"/>
</dbReference>
<dbReference type="PIRSF" id="PIRSF026782">
    <property type="entry name" value="CbiD"/>
    <property type="match status" value="1"/>
</dbReference>
<evidence type="ECO:0000256" key="5">
    <source>
        <dbReference type="HAMAP-Rule" id="MF_00787"/>
    </source>
</evidence>
<keyword evidence="4 5" id="KW-0949">S-adenosyl-L-methionine</keyword>
<dbReference type="GO" id="GO:0019251">
    <property type="term" value="P:anaerobic cobalamin biosynthetic process"/>
    <property type="evidence" value="ECO:0007669"/>
    <property type="project" value="UniProtKB-UniRule"/>
</dbReference>
<comment type="similarity">
    <text evidence="5">Belongs to the CbiD family.</text>
</comment>
<dbReference type="PANTHER" id="PTHR35863">
    <property type="entry name" value="COBALT-PRECORRIN-5B C(1)-METHYLTRANSFERASE"/>
    <property type="match status" value="1"/>
</dbReference>
<comment type="pathway">
    <text evidence="5">Cofactor biosynthesis; adenosylcobalamin biosynthesis; cob(II)yrinate a,c-diamide from sirohydrochlorin (anaerobic route): step 6/10.</text>
</comment>
<dbReference type="PANTHER" id="PTHR35863:SF1">
    <property type="entry name" value="COBALT-PRECORRIN-5B C(1)-METHYLTRANSFERASE"/>
    <property type="match status" value="1"/>
</dbReference>
<dbReference type="Proteomes" id="UP000824024">
    <property type="component" value="Unassembled WGS sequence"/>
</dbReference>
<evidence type="ECO:0000256" key="3">
    <source>
        <dbReference type="ARBA" id="ARBA00022679"/>
    </source>
</evidence>
<keyword evidence="3 5" id="KW-0808">Transferase</keyword>
<proteinExistence type="inferred from homology"/>
<comment type="caution">
    <text evidence="6">The sequence shown here is derived from an EMBL/GenBank/DDBJ whole genome shotgun (WGS) entry which is preliminary data.</text>
</comment>
<dbReference type="NCBIfam" id="TIGR00312">
    <property type="entry name" value="cbiD"/>
    <property type="match status" value="1"/>
</dbReference>